<dbReference type="Gene3D" id="2.10.260.10">
    <property type="match status" value="1"/>
</dbReference>
<organism evidence="1">
    <name type="scientific">marine sediment metagenome</name>
    <dbReference type="NCBI Taxonomy" id="412755"/>
    <lineage>
        <taxon>unclassified sequences</taxon>
        <taxon>metagenomes</taxon>
        <taxon>ecological metagenomes</taxon>
    </lineage>
</organism>
<sequence length="56" mass="6537">MRTQQLPRKAVYVDAKGRIVIPKYMRDALGIETKTWIDIEKYPLEGDTKALFIKKV</sequence>
<protein>
    <recommendedName>
        <fullName evidence="2">SpoVT-AbrB domain-containing protein</fullName>
    </recommendedName>
</protein>
<gene>
    <name evidence="1" type="ORF">LCGC14_2396500</name>
</gene>
<dbReference type="EMBL" id="LAZR01035880">
    <property type="protein sequence ID" value="KKL26314.1"/>
    <property type="molecule type" value="Genomic_DNA"/>
</dbReference>
<evidence type="ECO:0008006" key="2">
    <source>
        <dbReference type="Google" id="ProtNLM"/>
    </source>
</evidence>
<dbReference type="NCBIfam" id="TIGR01439">
    <property type="entry name" value="lp_hng_hel_AbrB"/>
    <property type="match status" value="1"/>
</dbReference>
<proteinExistence type="predicted"/>
<reference evidence="1" key="1">
    <citation type="journal article" date="2015" name="Nature">
        <title>Complex archaea that bridge the gap between prokaryotes and eukaryotes.</title>
        <authorList>
            <person name="Spang A."/>
            <person name="Saw J.H."/>
            <person name="Jorgensen S.L."/>
            <person name="Zaremba-Niedzwiedzka K."/>
            <person name="Martijn J."/>
            <person name="Lind A.E."/>
            <person name="van Eijk R."/>
            <person name="Schleper C."/>
            <person name="Guy L."/>
            <person name="Ettema T.J."/>
        </authorList>
    </citation>
    <scope>NUCLEOTIDE SEQUENCE</scope>
</reference>
<dbReference type="InterPro" id="IPR007159">
    <property type="entry name" value="SpoVT-AbrB_dom"/>
</dbReference>
<comment type="caution">
    <text evidence="1">The sequence shown here is derived from an EMBL/GenBank/DDBJ whole genome shotgun (WGS) entry which is preliminary data.</text>
</comment>
<accession>A0A0F9BWP1</accession>
<dbReference type="AlphaFoldDB" id="A0A0F9BWP1"/>
<dbReference type="InterPro" id="IPR037914">
    <property type="entry name" value="SpoVT-AbrB_sf"/>
</dbReference>
<dbReference type="SUPFAM" id="SSF89447">
    <property type="entry name" value="AbrB/MazE/MraZ-like"/>
    <property type="match status" value="1"/>
</dbReference>
<dbReference type="GO" id="GO:0003677">
    <property type="term" value="F:DNA binding"/>
    <property type="evidence" value="ECO:0007669"/>
    <property type="project" value="InterPro"/>
</dbReference>
<name>A0A0F9BWP1_9ZZZZ</name>
<evidence type="ECO:0000313" key="1">
    <source>
        <dbReference type="EMBL" id="KKL26314.1"/>
    </source>
</evidence>